<feature type="transmembrane region" description="Helical" evidence="1">
    <location>
        <begin position="100"/>
        <end position="122"/>
    </location>
</feature>
<dbReference type="Pfam" id="PF06177">
    <property type="entry name" value="QueT"/>
    <property type="match status" value="1"/>
</dbReference>
<keyword evidence="1" id="KW-1133">Transmembrane helix</keyword>
<dbReference type="InterPro" id="IPR010387">
    <property type="entry name" value="QueT"/>
</dbReference>
<feature type="transmembrane region" description="Helical" evidence="1">
    <location>
        <begin position="76"/>
        <end position="93"/>
    </location>
</feature>
<feature type="transmembrane region" description="Helical" evidence="1">
    <location>
        <begin position="6"/>
        <end position="28"/>
    </location>
</feature>
<feature type="transmembrane region" description="Helical" evidence="1">
    <location>
        <begin position="49"/>
        <end position="70"/>
    </location>
</feature>
<dbReference type="Proteomes" id="UP001465426">
    <property type="component" value="Unassembled WGS sequence"/>
</dbReference>
<dbReference type="EMBL" id="JBBMFN010000038">
    <property type="protein sequence ID" value="MEQ2466968.1"/>
    <property type="molecule type" value="Genomic_DNA"/>
</dbReference>
<dbReference type="PANTHER" id="PTHR40044">
    <property type="entry name" value="INTEGRAL MEMBRANE PROTEIN-RELATED"/>
    <property type="match status" value="1"/>
</dbReference>
<dbReference type="PIRSF" id="PIRSF031501">
    <property type="entry name" value="QueT"/>
    <property type="match status" value="1"/>
</dbReference>
<sequence>MKTKTLAVNGLVAALYVAVTIAIAPIAFGNIQYRVSELFNHLVVFNKKYIYGIVVGVFLANLFLSTIKLYDLTFGVAHSIICLLITIGISKFVKSHLLRMIINTLVFTFNMFIIAFQLHLALGFPFLITWGTTAIGEFVVMAIGIPIMHFLNKRISFGKLMD</sequence>
<evidence type="ECO:0000313" key="3">
    <source>
        <dbReference type="Proteomes" id="UP001465426"/>
    </source>
</evidence>
<reference evidence="2 3" key="1">
    <citation type="submission" date="2024-03" db="EMBL/GenBank/DDBJ databases">
        <title>Human intestinal bacterial collection.</title>
        <authorList>
            <person name="Pauvert C."/>
            <person name="Hitch T.C.A."/>
            <person name="Clavel T."/>
        </authorList>
    </citation>
    <scope>NUCLEOTIDE SEQUENCE [LARGE SCALE GENOMIC DNA]</scope>
    <source>
        <strain evidence="2 3">CLA-SR-H024</strain>
    </source>
</reference>
<keyword evidence="3" id="KW-1185">Reference proteome</keyword>
<dbReference type="PANTHER" id="PTHR40044:SF1">
    <property type="entry name" value="INTEGRAL MEMBRANE PROTEIN"/>
    <property type="match status" value="1"/>
</dbReference>
<keyword evidence="1" id="KW-0472">Membrane</keyword>
<protein>
    <submittedName>
        <fullName evidence="2">QueT transporter family protein</fullName>
    </submittedName>
</protein>
<comment type="caution">
    <text evidence="2">The sequence shown here is derived from an EMBL/GenBank/DDBJ whole genome shotgun (WGS) entry which is preliminary data.</text>
</comment>
<evidence type="ECO:0000313" key="2">
    <source>
        <dbReference type="EMBL" id="MEQ2466968.1"/>
    </source>
</evidence>
<proteinExistence type="predicted"/>
<name>A0ABV1F0V4_9BACI</name>
<keyword evidence="1" id="KW-0812">Transmembrane</keyword>
<organism evidence="2 3">
    <name type="scientific">Niallia hominis</name>
    <dbReference type="NCBI Taxonomy" id="3133173"/>
    <lineage>
        <taxon>Bacteria</taxon>
        <taxon>Bacillati</taxon>
        <taxon>Bacillota</taxon>
        <taxon>Bacilli</taxon>
        <taxon>Bacillales</taxon>
        <taxon>Bacillaceae</taxon>
        <taxon>Niallia</taxon>
    </lineage>
</organism>
<gene>
    <name evidence="2" type="ORF">WMO63_15015</name>
</gene>
<evidence type="ECO:0000256" key="1">
    <source>
        <dbReference type="SAM" id="Phobius"/>
    </source>
</evidence>
<feature type="transmembrane region" description="Helical" evidence="1">
    <location>
        <begin position="128"/>
        <end position="151"/>
    </location>
</feature>
<dbReference type="RefSeq" id="WP_031539217.1">
    <property type="nucleotide sequence ID" value="NZ_JBBMFN010000038.1"/>
</dbReference>
<accession>A0ABV1F0V4</accession>